<accession>A0A934RL39</accession>
<evidence type="ECO:0000313" key="5">
    <source>
        <dbReference type="Proteomes" id="UP000604083"/>
    </source>
</evidence>
<dbReference type="InterPro" id="IPR000037">
    <property type="entry name" value="SsrA-bd_prot"/>
</dbReference>
<dbReference type="NCBIfam" id="TIGR00086">
    <property type="entry name" value="smpB"/>
    <property type="match status" value="1"/>
</dbReference>
<dbReference type="Proteomes" id="UP000604083">
    <property type="component" value="Unassembled WGS sequence"/>
</dbReference>
<dbReference type="PANTHER" id="PTHR30308">
    <property type="entry name" value="TMRNA-BINDING COMPONENT OF TRANS-TRANSLATION TAGGING COMPLEX"/>
    <property type="match status" value="1"/>
</dbReference>
<proteinExistence type="inferred from homology"/>
<organism evidence="4 5">
    <name type="scientific">Roseibacillus ishigakijimensis</name>
    <dbReference type="NCBI Taxonomy" id="454146"/>
    <lineage>
        <taxon>Bacteria</taxon>
        <taxon>Pseudomonadati</taxon>
        <taxon>Verrucomicrobiota</taxon>
        <taxon>Verrucomicrobiia</taxon>
        <taxon>Verrucomicrobiales</taxon>
        <taxon>Verrucomicrobiaceae</taxon>
        <taxon>Roseibacillus</taxon>
    </lineage>
</organism>
<dbReference type="GO" id="GO:0070929">
    <property type="term" value="P:trans-translation"/>
    <property type="evidence" value="ECO:0007669"/>
    <property type="project" value="UniProtKB-UniRule"/>
</dbReference>
<dbReference type="GO" id="GO:0005829">
    <property type="term" value="C:cytosol"/>
    <property type="evidence" value="ECO:0007669"/>
    <property type="project" value="TreeGrafter"/>
</dbReference>
<gene>
    <name evidence="3 4" type="primary">smpB</name>
    <name evidence="4" type="ORF">JIN78_04930</name>
</gene>
<dbReference type="InterPro" id="IPR020081">
    <property type="entry name" value="SsrA-bd_prot_CS"/>
</dbReference>
<comment type="function">
    <text evidence="3">Required for rescue of stalled ribosomes mediated by trans-translation. Binds to transfer-messenger RNA (tmRNA), required for stable association of tmRNA with ribosomes. tmRNA and SmpB together mimic tRNA shape, replacing the anticodon stem-loop with SmpB. tmRNA is encoded by the ssrA gene; the 2 termini fold to resemble tRNA(Ala) and it encodes a 'tag peptide', a short internal open reading frame. During trans-translation Ala-aminoacylated tmRNA acts like a tRNA, entering the A-site of stalled ribosomes, displacing the stalled mRNA. The ribosome then switches to translate the ORF on the tmRNA; the nascent peptide is terminated with the 'tag peptide' encoded by the tmRNA and targeted for degradation. The ribosome is freed to recommence translation, which seems to be the essential function of trans-translation.</text>
</comment>
<dbReference type="HAMAP" id="MF_00023">
    <property type="entry name" value="SmpB"/>
    <property type="match status" value="1"/>
</dbReference>
<comment type="caution">
    <text evidence="4">The sequence shown here is derived from an EMBL/GenBank/DDBJ whole genome shotgun (WGS) entry which is preliminary data.</text>
</comment>
<dbReference type="CDD" id="cd09294">
    <property type="entry name" value="SmpB"/>
    <property type="match status" value="1"/>
</dbReference>
<comment type="subcellular location">
    <subcellularLocation>
        <location evidence="3">Cytoplasm</location>
    </subcellularLocation>
    <text evidence="3">The tmRNA-SmpB complex associates with stalled 70S ribosomes.</text>
</comment>
<comment type="similarity">
    <text evidence="3">Belongs to the SmpB family.</text>
</comment>
<dbReference type="Gene3D" id="2.40.280.10">
    <property type="match status" value="1"/>
</dbReference>
<dbReference type="NCBIfam" id="NF003843">
    <property type="entry name" value="PRK05422.1"/>
    <property type="match status" value="1"/>
</dbReference>
<dbReference type="EMBL" id="JAENIO010000008">
    <property type="protein sequence ID" value="MBK1833399.1"/>
    <property type="molecule type" value="Genomic_DNA"/>
</dbReference>
<evidence type="ECO:0000256" key="3">
    <source>
        <dbReference type="HAMAP-Rule" id="MF_00023"/>
    </source>
</evidence>
<dbReference type="PROSITE" id="PS01317">
    <property type="entry name" value="SSRP"/>
    <property type="match status" value="1"/>
</dbReference>
<keyword evidence="5" id="KW-1185">Reference proteome</keyword>
<dbReference type="PANTHER" id="PTHR30308:SF2">
    <property type="entry name" value="SSRA-BINDING PROTEIN"/>
    <property type="match status" value="1"/>
</dbReference>
<name>A0A934RL39_9BACT</name>
<dbReference type="InterPro" id="IPR023620">
    <property type="entry name" value="SmpB"/>
</dbReference>
<dbReference type="Pfam" id="PF01668">
    <property type="entry name" value="SmpB"/>
    <property type="match status" value="1"/>
</dbReference>
<keyword evidence="2 3" id="KW-0694">RNA-binding</keyword>
<evidence type="ECO:0000256" key="2">
    <source>
        <dbReference type="ARBA" id="ARBA00022884"/>
    </source>
</evidence>
<evidence type="ECO:0000313" key="4">
    <source>
        <dbReference type="EMBL" id="MBK1833399.1"/>
    </source>
</evidence>
<dbReference type="GO" id="GO:0003723">
    <property type="term" value="F:RNA binding"/>
    <property type="evidence" value="ECO:0007669"/>
    <property type="project" value="UniProtKB-UniRule"/>
</dbReference>
<protein>
    <recommendedName>
        <fullName evidence="3">SsrA-binding protein</fullName>
    </recommendedName>
    <alternativeName>
        <fullName evidence="3">Small protein B</fullName>
    </alternativeName>
</protein>
<evidence type="ECO:0000256" key="1">
    <source>
        <dbReference type="ARBA" id="ARBA00022490"/>
    </source>
</evidence>
<keyword evidence="1 3" id="KW-0963">Cytoplasm</keyword>
<dbReference type="SUPFAM" id="SSF74982">
    <property type="entry name" value="Small protein B (SmpB)"/>
    <property type="match status" value="1"/>
</dbReference>
<sequence length="153" mass="17867">MNTDIAKNKKALHDFHILSKIEAGIELRGTEVKSIREGKVNLRDSYARVDKGQIFLYGLDIQPWQTAGEWFQHESKRPRRLLLHKAEILKLAEATQVKGETVVALRLYFKNRRVKVELGLAKGKSHRDQRHDLKKQVELREAQREMARFNQGR</sequence>
<dbReference type="RefSeq" id="WP_200390833.1">
    <property type="nucleotide sequence ID" value="NZ_JAENIO010000008.1"/>
</dbReference>
<dbReference type="GO" id="GO:0070930">
    <property type="term" value="P:trans-translation-dependent protein tagging"/>
    <property type="evidence" value="ECO:0007669"/>
    <property type="project" value="TreeGrafter"/>
</dbReference>
<dbReference type="AlphaFoldDB" id="A0A934RL39"/>
<reference evidence="4" key="1">
    <citation type="submission" date="2021-01" db="EMBL/GenBank/DDBJ databases">
        <title>Modified the classification status of verrucomicrobia.</title>
        <authorList>
            <person name="Feng X."/>
        </authorList>
    </citation>
    <scope>NUCLEOTIDE SEQUENCE</scope>
    <source>
        <strain evidence="4">KCTC 12986</strain>
    </source>
</reference>